<dbReference type="AlphaFoldDB" id="A0A168G885"/>
<accession>A0A168G885</accession>
<organism evidence="1 2">
    <name type="scientific">Akanthomyces lecanii RCEF 1005</name>
    <dbReference type="NCBI Taxonomy" id="1081108"/>
    <lineage>
        <taxon>Eukaryota</taxon>
        <taxon>Fungi</taxon>
        <taxon>Dikarya</taxon>
        <taxon>Ascomycota</taxon>
        <taxon>Pezizomycotina</taxon>
        <taxon>Sordariomycetes</taxon>
        <taxon>Hypocreomycetidae</taxon>
        <taxon>Hypocreales</taxon>
        <taxon>Cordycipitaceae</taxon>
        <taxon>Akanthomyces</taxon>
        <taxon>Cordyceps confragosa</taxon>
    </lineage>
</organism>
<dbReference type="EMBL" id="AZHF01000004">
    <property type="protein sequence ID" value="OAA76157.1"/>
    <property type="molecule type" value="Genomic_DNA"/>
</dbReference>
<gene>
    <name evidence="1" type="ORF">LEL_05841</name>
</gene>
<name>A0A168G885_CORDF</name>
<dbReference type="OrthoDB" id="5153541at2759"/>
<keyword evidence="2" id="KW-1185">Reference proteome</keyword>
<dbReference type="Proteomes" id="UP000076881">
    <property type="component" value="Unassembled WGS sequence"/>
</dbReference>
<reference evidence="1 2" key="1">
    <citation type="journal article" date="2016" name="Genome Biol. Evol.">
        <title>Divergent and convergent evolution of fungal pathogenicity.</title>
        <authorList>
            <person name="Shang Y."/>
            <person name="Xiao G."/>
            <person name="Zheng P."/>
            <person name="Cen K."/>
            <person name="Zhan S."/>
            <person name="Wang C."/>
        </authorList>
    </citation>
    <scope>NUCLEOTIDE SEQUENCE [LARGE SCALE GENOMIC DNA]</scope>
    <source>
        <strain evidence="1 2">RCEF 1005</strain>
    </source>
</reference>
<evidence type="ECO:0000313" key="1">
    <source>
        <dbReference type="EMBL" id="OAA76157.1"/>
    </source>
</evidence>
<evidence type="ECO:0000313" key="2">
    <source>
        <dbReference type="Proteomes" id="UP000076881"/>
    </source>
</evidence>
<sequence>MFDRVLQVLGVRPTERCKRACRYEYYCRLRDRINGEIDLCHAKQHRPSEHLRGLSMAAIDNLITKALAAFEQYGEISCRDMFKPSVSCYTCMFLFYFKLTKLEGIPLDSWYVACDSPALQELLCSGLDGLNIAAEMERCLTTKLRRPMVDDILCVTARGNRPAPGLVRLEALPDVLPEEPEDSEDDMFPATTSWKISRRYD</sequence>
<protein>
    <submittedName>
        <fullName evidence="1">Uncharacterized protein</fullName>
    </submittedName>
</protein>
<comment type="caution">
    <text evidence="1">The sequence shown here is derived from an EMBL/GenBank/DDBJ whole genome shotgun (WGS) entry which is preliminary data.</text>
</comment>
<proteinExistence type="predicted"/>